<evidence type="ECO:0000313" key="1">
    <source>
        <dbReference type="EMBL" id="SIS08136.1"/>
    </source>
</evidence>
<name>A0A1N7G6T0_9GAMM</name>
<keyword evidence="2" id="KW-1185">Reference proteome</keyword>
<dbReference type="Proteomes" id="UP000187495">
    <property type="component" value="Unassembled WGS sequence"/>
</dbReference>
<dbReference type="AlphaFoldDB" id="A0A1N7G6T0"/>
<sequence>MTPKRKKQIIKRRQAKCASHPARLEYEMRLKEELGLEYMGYMRVPIICYTWEDYKRRMSYFGDWNPDMEKLQRHQLRKYHITLHLRPKRMGGGLSRNGFENANMTKQLTCYPREVGNEVKKLVQILCIEHDVEVNELTSFAVIRS</sequence>
<accession>A0A1N7G6T0</accession>
<gene>
    <name evidence="1" type="ORF">SAMN02745664_1247</name>
</gene>
<dbReference type="EMBL" id="FTNU01000024">
    <property type="protein sequence ID" value="SIS08136.1"/>
    <property type="molecule type" value="Genomic_DNA"/>
</dbReference>
<protein>
    <submittedName>
        <fullName evidence="1">Uncharacterized protein</fullName>
    </submittedName>
</protein>
<dbReference type="STRING" id="34061.B0189_08535"/>
<evidence type="ECO:0000313" key="2">
    <source>
        <dbReference type="Proteomes" id="UP000187495"/>
    </source>
</evidence>
<proteinExistence type="predicted"/>
<reference evidence="2" key="1">
    <citation type="submission" date="2017-01" db="EMBL/GenBank/DDBJ databases">
        <authorList>
            <person name="Varghese N."/>
            <person name="Submissions S."/>
        </authorList>
    </citation>
    <scope>NUCLEOTIDE SEQUENCE [LARGE SCALE GENOMIC DNA]</scope>
    <source>
        <strain evidence="2">DSM 21768</strain>
    </source>
</reference>
<organism evidence="1 2">
    <name type="scientific">Moraxella cuniculi DSM 21768</name>
    <dbReference type="NCBI Taxonomy" id="1122245"/>
    <lineage>
        <taxon>Bacteria</taxon>
        <taxon>Pseudomonadati</taxon>
        <taxon>Pseudomonadota</taxon>
        <taxon>Gammaproteobacteria</taxon>
        <taxon>Moraxellales</taxon>
        <taxon>Moraxellaceae</taxon>
        <taxon>Moraxella</taxon>
    </lineage>
</organism>